<dbReference type="SUPFAM" id="SSF52540">
    <property type="entry name" value="P-loop containing nucleoside triphosphate hydrolases"/>
    <property type="match status" value="1"/>
</dbReference>
<keyword evidence="3" id="KW-0536">Nodulation</keyword>
<reference evidence="7 8" key="1">
    <citation type="submission" date="2019-02" db="EMBL/GenBank/DDBJ databases">
        <title>Deep-cultivation of Planctomycetes and their phenomic and genomic characterization uncovers novel biology.</title>
        <authorList>
            <person name="Wiegand S."/>
            <person name="Jogler M."/>
            <person name="Boedeker C."/>
            <person name="Pinto D."/>
            <person name="Vollmers J."/>
            <person name="Rivas-Marin E."/>
            <person name="Kohn T."/>
            <person name="Peeters S.H."/>
            <person name="Heuer A."/>
            <person name="Rast P."/>
            <person name="Oberbeckmann S."/>
            <person name="Bunk B."/>
            <person name="Jeske O."/>
            <person name="Meyerdierks A."/>
            <person name="Storesund J.E."/>
            <person name="Kallscheuer N."/>
            <person name="Luecker S."/>
            <person name="Lage O.M."/>
            <person name="Pohl T."/>
            <person name="Merkel B.J."/>
            <person name="Hornburger P."/>
            <person name="Mueller R.-W."/>
            <person name="Bruemmer F."/>
            <person name="Labrenz M."/>
            <person name="Spormann A.M."/>
            <person name="Op Den Camp H."/>
            <person name="Overmann J."/>
            <person name="Amann R."/>
            <person name="Jetten M.S.M."/>
            <person name="Mascher T."/>
            <person name="Medema M.H."/>
            <person name="Devos D.P."/>
            <person name="Kaster A.-K."/>
            <person name="Ovreas L."/>
            <person name="Rohde M."/>
            <person name="Galperin M.Y."/>
            <person name="Jogler C."/>
        </authorList>
    </citation>
    <scope>NUCLEOTIDE SEQUENCE [LARGE SCALE GENOMIC DNA]</scope>
    <source>
        <strain evidence="7 8">Pla123a</strain>
    </source>
</reference>
<keyword evidence="5 7" id="KW-0067">ATP-binding</keyword>
<keyword evidence="8" id="KW-1185">Reference proteome</keyword>
<dbReference type="AlphaFoldDB" id="A0A5C5YLP5"/>
<dbReference type="EMBL" id="SJPO01000006">
    <property type="protein sequence ID" value="TWT75881.1"/>
    <property type="molecule type" value="Genomic_DNA"/>
</dbReference>
<dbReference type="GO" id="GO:0005524">
    <property type="term" value="F:ATP binding"/>
    <property type="evidence" value="ECO:0007669"/>
    <property type="project" value="UniProtKB-KW"/>
</dbReference>
<evidence type="ECO:0000256" key="3">
    <source>
        <dbReference type="ARBA" id="ARBA00022458"/>
    </source>
</evidence>
<evidence type="ECO:0000256" key="2">
    <source>
        <dbReference type="ARBA" id="ARBA00022448"/>
    </source>
</evidence>
<evidence type="ECO:0000256" key="5">
    <source>
        <dbReference type="ARBA" id="ARBA00022840"/>
    </source>
</evidence>
<evidence type="ECO:0000313" key="8">
    <source>
        <dbReference type="Proteomes" id="UP000318478"/>
    </source>
</evidence>
<dbReference type="RefSeq" id="WP_231956440.1">
    <property type="nucleotide sequence ID" value="NZ_SJPO01000006.1"/>
</dbReference>
<comment type="similarity">
    <text evidence="1">Belongs to the ABC transporter superfamily.</text>
</comment>
<dbReference type="InterPro" id="IPR003439">
    <property type="entry name" value="ABC_transporter-like_ATP-bd"/>
</dbReference>
<evidence type="ECO:0000259" key="6">
    <source>
        <dbReference type="PROSITE" id="PS50893"/>
    </source>
</evidence>
<dbReference type="Pfam" id="PF00005">
    <property type="entry name" value="ABC_tran"/>
    <property type="match status" value="1"/>
</dbReference>
<dbReference type="InterPro" id="IPR050763">
    <property type="entry name" value="ABC_transporter_ATP-binding"/>
</dbReference>
<dbReference type="PROSITE" id="PS50893">
    <property type="entry name" value="ABC_TRANSPORTER_2"/>
    <property type="match status" value="1"/>
</dbReference>
<gene>
    <name evidence="7" type="primary">ybhF_3</name>
    <name evidence="7" type="ORF">Pla123a_26650</name>
</gene>
<organism evidence="7 8">
    <name type="scientific">Posidoniimonas polymericola</name>
    <dbReference type="NCBI Taxonomy" id="2528002"/>
    <lineage>
        <taxon>Bacteria</taxon>
        <taxon>Pseudomonadati</taxon>
        <taxon>Planctomycetota</taxon>
        <taxon>Planctomycetia</taxon>
        <taxon>Pirellulales</taxon>
        <taxon>Lacipirellulaceae</taxon>
        <taxon>Posidoniimonas</taxon>
    </lineage>
</organism>
<name>A0A5C5YLP5_9BACT</name>
<feature type="domain" description="ABC transporter" evidence="6">
    <location>
        <begin position="13"/>
        <end position="248"/>
    </location>
</feature>
<protein>
    <submittedName>
        <fullName evidence="7">Putative ABC transporter ATP-binding protein YbhF</fullName>
    </submittedName>
</protein>
<sequence>MDDATGMPATAKVVVRGLVKEYDDFQRGKVRAVDGLTFEAHAGEIMGLLGPNGAGKTTALRILSTLLHPTDGVALVNGFDCQQQSELVRRQIGFISANTAVYDRMTAYEFVEYFGKLHGMGGVELTRRIDKLFDQLEMQSMRDTLGAKMSTGMKQRASIARALIHDPPVLIFDEATNGLDVLAARAVLDTVSHLREQGKCLIFSTHIMREVERLCDRVAVMHRGRILTQGSIEELRGQHEEQDLEELFFQLIREAEASCEAPNGEAAQA</sequence>
<dbReference type="GO" id="GO:0016887">
    <property type="term" value="F:ATP hydrolysis activity"/>
    <property type="evidence" value="ECO:0007669"/>
    <property type="project" value="InterPro"/>
</dbReference>
<evidence type="ECO:0000313" key="7">
    <source>
        <dbReference type="EMBL" id="TWT75881.1"/>
    </source>
</evidence>
<dbReference type="PANTHER" id="PTHR42711:SF5">
    <property type="entry name" value="ABC TRANSPORTER ATP-BINDING PROTEIN NATA"/>
    <property type="match status" value="1"/>
</dbReference>
<accession>A0A5C5YLP5</accession>
<dbReference type="SMART" id="SM00382">
    <property type="entry name" value="AAA"/>
    <property type="match status" value="1"/>
</dbReference>
<dbReference type="InterPro" id="IPR003593">
    <property type="entry name" value="AAA+_ATPase"/>
</dbReference>
<dbReference type="PANTHER" id="PTHR42711">
    <property type="entry name" value="ABC TRANSPORTER ATP-BINDING PROTEIN"/>
    <property type="match status" value="1"/>
</dbReference>
<dbReference type="Gene3D" id="3.40.50.300">
    <property type="entry name" value="P-loop containing nucleotide triphosphate hydrolases"/>
    <property type="match status" value="1"/>
</dbReference>
<comment type="caution">
    <text evidence="7">The sequence shown here is derived from an EMBL/GenBank/DDBJ whole genome shotgun (WGS) entry which is preliminary data.</text>
</comment>
<keyword evidence="4" id="KW-0547">Nucleotide-binding</keyword>
<proteinExistence type="inferred from homology"/>
<dbReference type="Proteomes" id="UP000318478">
    <property type="component" value="Unassembled WGS sequence"/>
</dbReference>
<evidence type="ECO:0000256" key="4">
    <source>
        <dbReference type="ARBA" id="ARBA00022741"/>
    </source>
</evidence>
<keyword evidence="2" id="KW-0813">Transport</keyword>
<evidence type="ECO:0000256" key="1">
    <source>
        <dbReference type="ARBA" id="ARBA00005417"/>
    </source>
</evidence>
<dbReference type="InterPro" id="IPR027417">
    <property type="entry name" value="P-loop_NTPase"/>
</dbReference>